<evidence type="ECO:0000259" key="7">
    <source>
        <dbReference type="Pfam" id="PF00206"/>
    </source>
</evidence>
<evidence type="ECO:0000256" key="1">
    <source>
        <dbReference type="ARBA" id="ARBA00004941"/>
    </source>
</evidence>
<evidence type="ECO:0000313" key="9">
    <source>
        <dbReference type="EMBL" id="SFN26284.1"/>
    </source>
</evidence>
<keyword evidence="5 9" id="KW-0456">Lyase</keyword>
<dbReference type="RefSeq" id="WP_093342119.1">
    <property type="nucleotide sequence ID" value="NZ_FOUY01000011.1"/>
</dbReference>
<dbReference type="EMBL" id="FOUY01000011">
    <property type="protein sequence ID" value="SFN26284.1"/>
    <property type="molecule type" value="Genomic_DNA"/>
</dbReference>
<dbReference type="PANTHER" id="PTHR43814:SF1">
    <property type="entry name" value="ARGININOSUCCINATE LYASE"/>
    <property type="match status" value="1"/>
</dbReference>
<dbReference type="AlphaFoldDB" id="A0A1I4XKE2"/>
<dbReference type="Gene3D" id="1.10.40.30">
    <property type="entry name" value="Fumarase/aspartase (C-terminal domain)"/>
    <property type="match status" value="1"/>
</dbReference>
<dbReference type="GO" id="GO:0005829">
    <property type="term" value="C:cytosol"/>
    <property type="evidence" value="ECO:0007669"/>
    <property type="project" value="TreeGrafter"/>
</dbReference>
<accession>A0A1I4XKE2</accession>
<dbReference type="PANTHER" id="PTHR43814">
    <property type="entry name" value="ARGININOSUCCINATE LYASE"/>
    <property type="match status" value="1"/>
</dbReference>
<dbReference type="GO" id="GO:0042450">
    <property type="term" value="P:L-arginine biosynthetic process via ornithine"/>
    <property type="evidence" value="ECO:0007669"/>
    <property type="project" value="InterPro"/>
</dbReference>
<dbReference type="Pfam" id="PF14698">
    <property type="entry name" value="ASL_C2"/>
    <property type="match status" value="1"/>
</dbReference>
<reference evidence="9 10" key="1">
    <citation type="submission" date="2016-10" db="EMBL/GenBank/DDBJ databases">
        <authorList>
            <person name="de Groot N.N."/>
        </authorList>
    </citation>
    <scope>NUCLEOTIDE SEQUENCE [LARGE SCALE GENOMIC DNA]</scope>
    <source>
        <strain evidence="9 10">CGMCC 4.1877</strain>
    </source>
</reference>
<gene>
    <name evidence="9" type="ORF">SAMN05216207_1011105</name>
</gene>
<protein>
    <recommendedName>
        <fullName evidence="2">argininosuccinate lyase</fullName>
        <ecNumber evidence="2">4.3.2.1</ecNumber>
    </recommendedName>
</protein>
<evidence type="ECO:0000256" key="5">
    <source>
        <dbReference type="ARBA" id="ARBA00023239"/>
    </source>
</evidence>
<dbReference type="OrthoDB" id="4899737at2"/>
<name>A0A1I4XKE2_PSUAM</name>
<dbReference type="STRING" id="260086.SAMN05216207_1011105"/>
<dbReference type="GO" id="GO:0004056">
    <property type="term" value="F:argininosuccinate lyase activity"/>
    <property type="evidence" value="ECO:0007669"/>
    <property type="project" value="UniProtKB-EC"/>
</dbReference>
<evidence type="ECO:0000259" key="8">
    <source>
        <dbReference type="Pfam" id="PF14698"/>
    </source>
</evidence>
<dbReference type="InterPro" id="IPR024083">
    <property type="entry name" value="Fumarase/histidase_N"/>
</dbReference>
<evidence type="ECO:0000313" key="10">
    <source>
        <dbReference type="Proteomes" id="UP000199614"/>
    </source>
</evidence>
<evidence type="ECO:0000256" key="4">
    <source>
        <dbReference type="ARBA" id="ARBA00022605"/>
    </source>
</evidence>
<evidence type="ECO:0000256" key="3">
    <source>
        <dbReference type="ARBA" id="ARBA00022571"/>
    </source>
</evidence>
<dbReference type="UniPathway" id="UPA00068">
    <property type="reaction ID" value="UER00114"/>
</dbReference>
<dbReference type="InterPro" id="IPR000362">
    <property type="entry name" value="Fumarate_lyase_fam"/>
</dbReference>
<proteinExistence type="predicted"/>
<keyword evidence="10" id="KW-1185">Reference proteome</keyword>
<dbReference type="Gene3D" id="1.20.200.10">
    <property type="entry name" value="Fumarase/aspartase (Central domain)"/>
    <property type="match status" value="1"/>
</dbReference>
<feature type="domain" description="Fumarate lyase N-terminal" evidence="7">
    <location>
        <begin position="99"/>
        <end position="305"/>
    </location>
</feature>
<dbReference type="InterPro" id="IPR009049">
    <property type="entry name" value="Argininosuccinate_lyase"/>
</dbReference>
<feature type="compositionally biased region" description="Basic and acidic residues" evidence="6">
    <location>
        <begin position="500"/>
        <end position="518"/>
    </location>
</feature>
<dbReference type="Pfam" id="PF00206">
    <property type="entry name" value="Lyase_1"/>
    <property type="match status" value="1"/>
</dbReference>
<feature type="region of interest" description="Disordered" evidence="6">
    <location>
        <begin position="499"/>
        <end position="518"/>
    </location>
</feature>
<comment type="pathway">
    <text evidence="1">Amino-acid biosynthesis; L-arginine biosynthesis; L-arginine from L-ornithine and carbamoyl phosphate: step 3/3.</text>
</comment>
<keyword evidence="3" id="KW-0055">Arginine biosynthesis</keyword>
<dbReference type="Proteomes" id="UP000199614">
    <property type="component" value="Unassembled WGS sequence"/>
</dbReference>
<evidence type="ECO:0000256" key="6">
    <source>
        <dbReference type="SAM" id="MobiDB-lite"/>
    </source>
</evidence>
<dbReference type="Gene3D" id="1.10.275.10">
    <property type="entry name" value="Fumarase/aspartase (N-terminal domain)"/>
    <property type="match status" value="1"/>
</dbReference>
<dbReference type="PRINTS" id="PR00149">
    <property type="entry name" value="FUMRATELYASE"/>
</dbReference>
<sequence length="518" mass="55813">MTELLPGGGPAPRGGAAPELVESGFHLENADAPFLHHGLNLADIAHVLDLRRRGLVPSGVDRTLLALLLDTEAVPAEEFPYDPSYGEPYNSREAYFVSRVGDVAGWLHAGRPRREAVRIALRIHVRRQIAELAAEAARFAATAAERSAEHRRTVMPDQTYLQQAQPSTFGHYLLSFAYPALRDARRLLGELEEIDCSPGGAGCVNGTRLLDDRAVVADLLGFPAVIEHTRDAMWQVDGFVHVLATAASLVSTLSKLAEDLEIWASAEFDFVDLADGFTRASVLMPQKRNPYSLAIVRGACGVLIGRISGFLAVAKSPSARSDNLIYAYGEVPRALDLALRITRLATGVVGTLRVHADRMAEEVHRGYSQATDLAEHLVQTCDIDYRSAYLVVGRTVRAAARDGVPGVAITGERVDEAAREHLGRPLGVSGTDLSAVLDPWRIVLSRSATGGAAPDEVERMATDVRERAAESAEVAERRLGDFGDSERTLLAAARAVVAHDQPHEAAGDDAPGLRKESS</sequence>
<dbReference type="EC" id="4.3.2.1" evidence="2"/>
<feature type="domain" description="Argininosuccinate lyase C-terminal" evidence="8">
    <location>
        <begin position="367"/>
        <end position="441"/>
    </location>
</feature>
<dbReference type="PRINTS" id="PR00145">
    <property type="entry name" value="ARGSUCLYASE"/>
</dbReference>
<evidence type="ECO:0000256" key="2">
    <source>
        <dbReference type="ARBA" id="ARBA00012338"/>
    </source>
</evidence>
<organism evidence="9 10">
    <name type="scientific">Pseudonocardia ammonioxydans</name>
    <dbReference type="NCBI Taxonomy" id="260086"/>
    <lineage>
        <taxon>Bacteria</taxon>
        <taxon>Bacillati</taxon>
        <taxon>Actinomycetota</taxon>
        <taxon>Actinomycetes</taxon>
        <taxon>Pseudonocardiales</taxon>
        <taxon>Pseudonocardiaceae</taxon>
        <taxon>Pseudonocardia</taxon>
    </lineage>
</organism>
<dbReference type="InterPro" id="IPR008948">
    <property type="entry name" value="L-Aspartase-like"/>
</dbReference>
<dbReference type="InterPro" id="IPR029419">
    <property type="entry name" value="Arg_succ_lyase_C"/>
</dbReference>
<dbReference type="SUPFAM" id="SSF48557">
    <property type="entry name" value="L-aspartase-like"/>
    <property type="match status" value="1"/>
</dbReference>
<dbReference type="CDD" id="cd01359">
    <property type="entry name" value="Argininosuccinate_lyase"/>
    <property type="match status" value="1"/>
</dbReference>
<keyword evidence="4" id="KW-0028">Amino-acid biosynthesis</keyword>
<dbReference type="InterPro" id="IPR022761">
    <property type="entry name" value="Fumarate_lyase_N"/>
</dbReference>